<dbReference type="GO" id="GO:0000155">
    <property type="term" value="F:phosphorelay sensor kinase activity"/>
    <property type="evidence" value="ECO:0007669"/>
    <property type="project" value="InterPro"/>
</dbReference>
<dbReference type="SMART" id="SM00387">
    <property type="entry name" value="HATPase_c"/>
    <property type="match status" value="1"/>
</dbReference>
<evidence type="ECO:0000313" key="12">
    <source>
        <dbReference type="EMBL" id="MVP02354.1"/>
    </source>
</evidence>
<evidence type="ECO:0000256" key="2">
    <source>
        <dbReference type="ARBA" id="ARBA00022475"/>
    </source>
</evidence>
<keyword evidence="6" id="KW-0418">Kinase</keyword>
<keyword evidence="13" id="KW-1185">Reference proteome</keyword>
<dbReference type="Pfam" id="PF02518">
    <property type="entry name" value="HATPase_c"/>
    <property type="match status" value="1"/>
</dbReference>
<feature type="transmembrane region" description="Helical" evidence="10">
    <location>
        <begin position="290"/>
        <end position="310"/>
    </location>
</feature>
<gene>
    <name evidence="12" type="ORF">EDM21_22990</name>
</gene>
<protein>
    <submittedName>
        <fullName evidence="12">HAMP domain-containing protein</fullName>
    </submittedName>
</protein>
<feature type="coiled-coil region" evidence="9">
    <location>
        <begin position="344"/>
        <end position="378"/>
    </location>
</feature>
<dbReference type="Gene3D" id="6.10.340.10">
    <property type="match status" value="1"/>
</dbReference>
<sequence>MNSIRNRIFFSILLFLVLPFFLANYLLDKPLERVIEKKIGSSAQDALVLMTFNLQLFLEDMLNSAVNISINPDIKKMLQTPEALSHFERLRLNDQYLNRSFSSYFTNTYVTLFDKHGNWHSTRYLEESLYQDYVSSDWYKKMINTPYQNKWMFNDQQFLYTDRKPIISLVKTISELQTNEIYGLIVFSVTEEDIRKYLTGLEGEVYLVDKNGTIASSPRKEMIGKSVSQESYMPQLWSKNSGQVILEKDDGKWIVNFDTVDLNGWRIVQLVPYDTIFKEIFDLRKTNASIIFLIFVIFTIITLSISYGISRPLKLLRKRMQVLEEKDFHSVLSVSGPKEISSLIETYNKMVTEIRKLLQRLKEEYQQKEDMRFRALQAQINPHFILNTLNNIKWMAYIRNDKEVGDMLSNLGGILEQSIGRGGTLIPLKQEVDYIENYIELMKMKFSERLSVEIHIPEALMDQEVIKIMLQPIIENSLMHGIEPLPGAGRIVISAAIEQEMFLLKVEDNGVGISPHRLQEVNARLAEHSQESPQRIGVKNVHDRIRLQYGEEFGIRIFSGLSEGTTVELWLPIKKMREVSSDDFKSDAGR</sequence>
<dbReference type="InterPro" id="IPR036890">
    <property type="entry name" value="HATPase_C_sf"/>
</dbReference>
<evidence type="ECO:0000256" key="10">
    <source>
        <dbReference type="SAM" id="Phobius"/>
    </source>
</evidence>
<comment type="caution">
    <text evidence="12">The sequence shown here is derived from an EMBL/GenBank/DDBJ whole genome shotgun (WGS) entry which is preliminary data.</text>
</comment>
<evidence type="ECO:0000256" key="5">
    <source>
        <dbReference type="ARBA" id="ARBA00022692"/>
    </source>
</evidence>
<dbReference type="SUPFAM" id="SSF55874">
    <property type="entry name" value="ATPase domain of HSP90 chaperone/DNA topoisomerase II/histidine kinase"/>
    <property type="match status" value="1"/>
</dbReference>
<comment type="subcellular location">
    <subcellularLocation>
        <location evidence="1">Cell membrane</location>
        <topology evidence="1">Multi-pass membrane protein</topology>
    </subcellularLocation>
</comment>
<keyword evidence="2" id="KW-1003">Cell membrane</keyword>
<dbReference type="InterPro" id="IPR003660">
    <property type="entry name" value="HAMP_dom"/>
</dbReference>
<evidence type="ECO:0000256" key="1">
    <source>
        <dbReference type="ARBA" id="ARBA00004651"/>
    </source>
</evidence>
<dbReference type="InterPro" id="IPR033479">
    <property type="entry name" value="dCache_1"/>
</dbReference>
<evidence type="ECO:0000313" key="13">
    <source>
        <dbReference type="Proteomes" id="UP000490800"/>
    </source>
</evidence>
<dbReference type="PANTHER" id="PTHR34220:SF7">
    <property type="entry name" value="SENSOR HISTIDINE KINASE YPDA"/>
    <property type="match status" value="1"/>
</dbReference>
<dbReference type="PROSITE" id="PS50885">
    <property type="entry name" value="HAMP"/>
    <property type="match status" value="1"/>
</dbReference>
<accession>A0A7X3FMA7</accession>
<feature type="domain" description="HAMP" evidence="11">
    <location>
        <begin position="307"/>
        <end position="359"/>
    </location>
</feature>
<reference evidence="12 13" key="1">
    <citation type="journal article" date="2019" name="Microorganisms">
        <title>Paenibacillus lutrae sp. nov., A Chitinolytic Species Isolated from A River Otter in Castril Natural Park, Granada, Spain.</title>
        <authorList>
            <person name="Rodriguez M."/>
            <person name="Reina J.C."/>
            <person name="Bejar V."/>
            <person name="Llamas I."/>
        </authorList>
    </citation>
    <scope>NUCLEOTIDE SEQUENCE [LARGE SCALE GENOMIC DNA]</scope>
    <source>
        <strain evidence="12 13">N10</strain>
    </source>
</reference>
<keyword evidence="3" id="KW-0597">Phosphoprotein</keyword>
<name>A0A7X3FMA7_9BACL</name>
<dbReference type="Gene3D" id="3.30.450.20">
    <property type="entry name" value="PAS domain"/>
    <property type="match status" value="2"/>
</dbReference>
<evidence type="ECO:0000256" key="6">
    <source>
        <dbReference type="ARBA" id="ARBA00022777"/>
    </source>
</evidence>
<organism evidence="12 13">
    <name type="scientific">Paenibacillus lutrae</name>
    <dbReference type="NCBI Taxonomy" id="2078573"/>
    <lineage>
        <taxon>Bacteria</taxon>
        <taxon>Bacillati</taxon>
        <taxon>Bacillota</taxon>
        <taxon>Bacilli</taxon>
        <taxon>Bacillales</taxon>
        <taxon>Paenibacillaceae</taxon>
        <taxon>Paenibacillus</taxon>
    </lineage>
</organism>
<evidence type="ECO:0000259" key="11">
    <source>
        <dbReference type="PROSITE" id="PS50885"/>
    </source>
</evidence>
<dbReference type="InterPro" id="IPR003594">
    <property type="entry name" value="HATPase_dom"/>
</dbReference>
<dbReference type="GO" id="GO:0005886">
    <property type="term" value="C:plasma membrane"/>
    <property type="evidence" value="ECO:0007669"/>
    <property type="project" value="UniProtKB-SubCell"/>
</dbReference>
<dbReference type="InterPro" id="IPR050640">
    <property type="entry name" value="Bact_2-comp_sensor_kinase"/>
</dbReference>
<dbReference type="Gene3D" id="3.30.565.10">
    <property type="entry name" value="Histidine kinase-like ATPase, C-terminal domain"/>
    <property type="match status" value="1"/>
</dbReference>
<evidence type="ECO:0000256" key="8">
    <source>
        <dbReference type="ARBA" id="ARBA00023136"/>
    </source>
</evidence>
<dbReference type="EMBL" id="RHLK01000022">
    <property type="protein sequence ID" value="MVP02354.1"/>
    <property type="molecule type" value="Genomic_DNA"/>
</dbReference>
<dbReference type="PANTHER" id="PTHR34220">
    <property type="entry name" value="SENSOR HISTIDINE KINASE YPDA"/>
    <property type="match status" value="1"/>
</dbReference>
<dbReference type="Pfam" id="PF06580">
    <property type="entry name" value="His_kinase"/>
    <property type="match status" value="1"/>
</dbReference>
<dbReference type="AlphaFoldDB" id="A0A7X3FMA7"/>
<dbReference type="SUPFAM" id="SSF158472">
    <property type="entry name" value="HAMP domain-like"/>
    <property type="match status" value="1"/>
</dbReference>
<keyword evidence="8 10" id="KW-0472">Membrane</keyword>
<dbReference type="InterPro" id="IPR010559">
    <property type="entry name" value="Sig_transdc_His_kin_internal"/>
</dbReference>
<proteinExistence type="predicted"/>
<keyword evidence="9" id="KW-0175">Coiled coil</keyword>
<evidence type="ECO:0000256" key="9">
    <source>
        <dbReference type="SAM" id="Coils"/>
    </source>
</evidence>
<keyword evidence="7 10" id="KW-1133">Transmembrane helix</keyword>
<evidence type="ECO:0000256" key="3">
    <source>
        <dbReference type="ARBA" id="ARBA00022553"/>
    </source>
</evidence>
<keyword evidence="5 10" id="KW-0812">Transmembrane</keyword>
<dbReference type="Pfam" id="PF00672">
    <property type="entry name" value="HAMP"/>
    <property type="match status" value="1"/>
</dbReference>
<dbReference type="Proteomes" id="UP000490800">
    <property type="component" value="Unassembled WGS sequence"/>
</dbReference>
<evidence type="ECO:0000256" key="7">
    <source>
        <dbReference type="ARBA" id="ARBA00022989"/>
    </source>
</evidence>
<dbReference type="CDD" id="cd12912">
    <property type="entry name" value="PDC2_MCP_like"/>
    <property type="match status" value="1"/>
</dbReference>
<evidence type="ECO:0000256" key="4">
    <source>
        <dbReference type="ARBA" id="ARBA00022679"/>
    </source>
</evidence>
<dbReference type="Pfam" id="PF02743">
    <property type="entry name" value="dCache_1"/>
    <property type="match status" value="1"/>
</dbReference>
<dbReference type="SMART" id="SM00304">
    <property type="entry name" value="HAMP"/>
    <property type="match status" value="1"/>
</dbReference>
<keyword evidence="4" id="KW-0808">Transferase</keyword>
<dbReference type="CDD" id="cd06225">
    <property type="entry name" value="HAMP"/>
    <property type="match status" value="1"/>
</dbReference>